<dbReference type="InterPro" id="IPR028994">
    <property type="entry name" value="Integrin_alpha_N"/>
</dbReference>
<dbReference type="PANTHER" id="PTHR44103">
    <property type="entry name" value="PROPROTEIN CONVERTASE P"/>
    <property type="match status" value="1"/>
</dbReference>
<proteinExistence type="predicted"/>
<evidence type="ECO:0000313" key="3">
    <source>
        <dbReference type="Proteomes" id="UP000236732"/>
    </source>
</evidence>
<feature type="region of interest" description="Disordered" evidence="1">
    <location>
        <begin position="257"/>
        <end position="279"/>
    </location>
</feature>
<evidence type="ECO:0000313" key="2">
    <source>
        <dbReference type="EMBL" id="SEF92595.1"/>
    </source>
</evidence>
<evidence type="ECO:0008006" key="4">
    <source>
        <dbReference type="Google" id="ProtNLM"/>
    </source>
</evidence>
<organism evidence="2 3">
    <name type="scientific">Nonomuraea solani</name>
    <dbReference type="NCBI Taxonomy" id="1144553"/>
    <lineage>
        <taxon>Bacteria</taxon>
        <taxon>Bacillati</taxon>
        <taxon>Actinomycetota</taxon>
        <taxon>Actinomycetes</taxon>
        <taxon>Streptosporangiales</taxon>
        <taxon>Streptosporangiaceae</taxon>
        <taxon>Nonomuraea</taxon>
    </lineage>
</organism>
<gene>
    <name evidence="2" type="ORF">SAMN05444920_1011036</name>
</gene>
<reference evidence="2 3" key="1">
    <citation type="submission" date="2016-10" db="EMBL/GenBank/DDBJ databases">
        <authorList>
            <person name="de Groot N.N."/>
        </authorList>
    </citation>
    <scope>NUCLEOTIDE SEQUENCE [LARGE SCALE GENOMIC DNA]</scope>
    <source>
        <strain evidence="2 3">CGMCC 4.7037</strain>
    </source>
</reference>
<accession>A0A1H5VZA7</accession>
<dbReference type="OrthoDB" id="344301at2"/>
<dbReference type="RefSeq" id="WP_146103538.1">
    <property type="nucleotide sequence ID" value="NZ_FNVT01000001.1"/>
</dbReference>
<protein>
    <recommendedName>
        <fullName evidence="4">Repeat domain-containing protein</fullName>
    </recommendedName>
</protein>
<dbReference type="Gene3D" id="2.130.10.130">
    <property type="entry name" value="Integrin alpha, N-terminal"/>
    <property type="match status" value="2"/>
</dbReference>
<name>A0A1H5VZA7_9ACTN</name>
<sequence length="386" mass="39581">MPRRVPIWLALTLLAGGCGGEPVVSSPPATAAATPAVTPSTAAPRADDLDGDGLADLVAEAGGDTASLVVVPGSRRGLDPAKRTVVSPEVFRPALLDPVIRADLDGDGFGDVLAYGTKDDVERSYILWGGPRGIGPATPAAYRAVAGDFDGDGAADLATAGQSDTNLVILYGPFSRDGKPARQTTRPSPTGAEFWRMTADRVNGRRPTGLIVYEADDGEQTSGRLLEAGQGGLAQQGRTLNPGMSATFGDFDGDGARDVAVGDDGSRNNEPGFETEPPTVDRTLTVYYGNGATKTFKGTAGPLVAGDFDGDGRDDLAFGGAEGLFWGGRDGLRPGGAIAGTSPAVPLTAGDYDGDGDDELVFAHGEDESGIIVTDGRKVLNRFGLT</sequence>
<dbReference type="Proteomes" id="UP000236732">
    <property type="component" value="Unassembled WGS sequence"/>
</dbReference>
<evidence type="ECO:0000256" key="1">
    <source>
        <dbReference type="SAM" id="MobiDB-lite"/>
    </source>
</evidence>
<dbReference type="AlphaFoldDB" id="A0A1H5VZA7"/>
<dbReference type="SUPFAM" id="SSF69318">
    <property type="entry name" value="Integrin alpha N-terminal domain"/>
    <property type="match status" value="1"/>
</dbReference>
<dbReference type="EMBL" id="FNVT01000001">
    <property type="protein sequence ID" value="SEF92595.1"/>
    <property type="molecule type" value="Genomic_DNA"/>
</dbReference>
<keyword evidence="3" id="KW-1185">Reference proteome</keyword>
<dbReference type="PANTHER" id="PTHR44103:SF1">
    <property type="entry name" value="PROPROTEIN CONVERTASE P"/>
    <property type="match status" value="1"/>
</dbReference>
<dbReference type="PROSITE" id="PS51257">
    <property type="entry name" value="PROKAR_LIPOPROTEIN"/>
    <property type="match status" value="1"/>
</dbReference>
<feature type="compositionally biased region" description="Low complexity" evidence="1">
    <location>
        <begin position="25"/>
        <end position="44"/>
    </location>
</feature>
<feature type="region of interest" description="Disordered" evidence="1">
    <location>
        <begin position="25"/>
        <end position="46"/>
    </location>
</feature>